<dbReference type="PANTHER" id="PTHR33121">
    <property type="entry name" value="CYCLIC DI-GMP PHOSPHODIESTERASE PDEF"/>
    <property type="match status" value="1"/>
</dbReference>
<dbReference type="CDD" id="cd01948">
    <property type="entry name" value="EAL"/>
    <property type="match status" value="1"/>
</dbReference>
<dbReference type="Pfam" id="PF00072">
    <property type="entry name" value="Response_reg"/>
    <property type="match status" value="1"/>
</dbReference>
<keyword evidence="5" id="KW-1185">Reference proteome</keyword>
<dbReference type="AlphaFoldDB" id="A0A0K1Q9H3"/>
<dbReference type="InterPro" id="IPR001633">
    <property type="entry name" value="EAL_dom"/>
</dbReference>
<dbReference type="InterPro" id="IPR001789">
    <property type="entry name" value="Sig_transdc_resp-reg_receiver"/>
</dbReference>
<evidence type="ECO:0000313" key="5">
    <source>
        <dbReference type="Proteomes" id="UP000064967"/>
    </source>
</evidence>
<gene>
    <name evidence="4" type="ORF">AKJ09_09047</name>
</gene>
<feature type="domain" description="EAL" evidence="3">
    <location>
        <begin position="156"/>
        <end position="399"/>
    </location>
</feature>
<evidence type="ECO:0000313" key="4">
    <source>
        <dbReference type="EMBL" id="AKV02384.1"/>
    </source>
</evidence>
<evidence type="ECO:0000256" key="1">
    <source>
        <dbReference type="PROSITE-ProRule" id="PRU00169"/>
    </source>
</evidence>
<dbReference type="InterPro" id="IPR050706">
    <property type="entry name" value="Cyclic-di-GMP_PDE-like"/>
</dbReference>
<dbReference type="PROSITE" id="PS50110">
    <property type="entry name" value="RESPONSE_REGULATORY"/>
    <property type="match status" value="1"/>
</dbReference>
<evidence type="ECO:0000259" key="2">
    <source>
        <dbReference type="PROSITE" id="PS50110"/>
    </source>
</evidence>
<proteinExistence type="predicted"/>
<dbReference type="CDD" id="cd00156">
    <property type="entry name" value="REC"/>
    <property type="match status" value="1"/>
</dbReference>
<dbReference type="GO" id="GO:0000160">
    <property type="term" value="P:phosphorelay signal transduction system"/>
    <property type="evidence" value="ECO:0007669"/>
    <property type="project" value="InterPro"/>
</dbReference>
<dbReference type="SMART" id="SM00448">
    <property type="entry name" value="REC"/>
    <property type="match status" value="1"/>
</dbReference>
<dbReference type="Pfam" id="PF00563">
    <property type="entry name" value="EAL"/>
    <property type="match status" value="1"/>
</dbReference>
<accession>A0A0K1Q9H3</accession>
<dbReference type="KEGG" id="llu:AKJ09_09047"/>
<dbReference type="PROSITE" id="PS50883">
    <property type="entry name" value="EAL"/>
    <property type="match status" value="1"/>
</dbReference>
<name>A0A0K1Q9H3_9BACT</name>
<protein>
    <submittedName>
        <fullName evidence="4">Diguanylate cyclase/phosphodiesterase (GGDEF &amp; EAL domains) with PAS/PAC sensor(S)</fullName>
    </submittedName>
</protein>
<sequence>MEHPTKSLRSIPGDQTLTPRLLLVEDEASLARVISRVLTQAGFDVTHAPDGAVASEALTTKSFDVVLSDITLPGATGVDLLRLVRVYDLDVPVILMTGNPTIETATQAVELGALQYLAKPVPLDQLQAAVGRALTLGQLARAKREALATVNEGSRHIGDRAGLSVRFDRAVESLRLAFQPIIDARQRKIVAYEMLLRSSEPSLPDPGAVLDAAERLDAVHHLGRQIRLLAARAFRLLPSPDISLFVNLHAHELTDPELYAGDAPLGEYARRVVLEITERASLESLSDIPSRARRLRDLGYRIAVDDLGAGYAGLTTFTTLEPEVVKLDMSLVRNIGQSATKQRVVQSMIRLCREMSMRVVAEGIETREELACIGDLGCDLLQGYYLGKPADSPAATPLV</sequence>
<reference evidence="4 5" key="1">
    <citation type="submission" date="2015-08" db="EMBL/GenBank/DDBJ databases">
        <authorList>
            <person name="Babu N.S."/>
            <person name="Beckwith C.J."/>
            <person name="Beseler K.G."/>
            <person name="Brison A."/>
            <person name="Carone J.V."/>
            <person name="Caskin T.P."/>
            <person name="Diamond M."/>
            <person name="Durham M.E."/>
            <person name="Foxe J.M."/>
            <person name="Go M."/>
            <person name="Henderson B.A."/>
            <person name="Jones I.B."/>
            <person name="McGettigan J.A."/>
            <person name="Micheletti S.J."/>
            <person name="Nasrallah M.E."/>
            <person name="Ortiz D."/>
            <person name="Piller C.R."/>
            <person name="Privatt S.R."/>
            <person name="Schneider S.L."/>
            <person name="Sharp S."/>
            <person name="Smith T.C."/>
            <person name="Stanton J.D."/>
            <person name="Ullery H.E."/>
            <person name="Wilson R.J."/>
            <person name="Serrano M.G."/>
            <person name="Buck G."/>
            <person name="Lee V."/>
            <person name="Wang Y."/>
            <person name="Carvalho R."/>
            <person name="Voegtly L."/>
            <person name="Shi R."/>
            <person name="Duckworth R."/>
            <person name="Johnson A."/>
            <person name="Loviza R."/>
            <person name="Walstead R."/>
            <person name="Shah Z."/>
            <person name="Kiflezghi M."/>
            <person name="Wade K."/>
            <person name="Ball S.L."/>
            <person name="Bradley K.W."/>
            <person name="Asai D.J."/>
            <person name="Bowman C.A."/>
            <person name="Russell D.A."/>
            <person name="Pope W.H."/>
            <person name="Jacobs-Sera D."/>
            <person name="Hendrix R.W."/>
            <person name="Hatfull G.F."/>
        </authorList>
    </citation>
    <scope>NUCLEOTIDE SEQUENCE [LARGE SCALE GENOMIC DNA]</scope>
    <source>
        <strain evidence="4 5">DSM 27648</strain>
    </source>
</reference>
<dbReference type="InterPro" id="IPR035919">
    <property type="entry name" value="EAL_sf"/>
</dbReference>
<keyword evidence="1" id="KW-0597">Phosphoprotein</keyword>
<dbReference type="Proteomes" id="UP000064967">
    <property type="component" value="Chromosome"/>
</dbReference>
<dbReference type="RefSeq" id="WP_169928276.1">
    <property type="nucleotide sequence ID" value="NZ_CP012333.1"/>
</dbReference>
<dbReference type="PANTHER" id="PTHR33121:SF76">
    <property type="entry name" value="SIGNALING PROTEIN"/>
    <property type="match status" value="1"/>
</dbReference>
<dbReference type="Gene3D" id="3.40.50.2300">
    <property type="match status" value="1"/>
</dbReference>
<feature type="modified residue" description="4-aspartylphosphate" evidence="1">
    <location>
        <position position="69"/>
    </location>
</feature>
<organism evidence="4 5">
    <name type="scientific">Labilithrix luteola</name>
    <dbReference type="NCBI Taxonomy" id="1391654"/>
    <lineage>
        <taxon>Bacteria</taxon>
        <taxon>Pseudomonadati</taxon>
        <taxon>Myxococcota</taxon>
        <taxon>Polyangia</taxon>
        <taxon>Polyangiales</taxon>
        <taxon>Labilitrichaceae</taxon>
        <taxon>Labilithrix</taxon>
    </lineage>
</organism>
<evidence type="ECO:0000259" key="3">
    <source>
        <dbReference type="PROSITE" id="PS50883"/>
    </source>
</evidence>
<feature type="domain" description="Response regulatory" evidence="2">
    <location>
        <begin position="20"/>
        <end position="134"/>
    </location>
</feature>
<dbReference type="Gene3D" id="3.20.20.450">
    <property type="entry name" value="EAL domain"/>
    <property type="match status" value="1"/>
</dbReference>
<dbReference type="EMBL" id="CP012333">
    <property type="protein sequence ID" value="AKV02384.1"/>
    <property type="molecule type" value="Genomic_DNA"/>
</dbReference>
<dbReference type="SUPFAM" id="SSF141868">
    <property type="entry name" value="EAL domain-like"/>
    <property type="match status" value="1"/>
</dbReference>
<dbReference type="SMART" id="SM00052">
    <property type="entry name" value="EAL"/>
    <property type="match status" value="1"/>
</dbReference>
<dbReference type="SUPFAM" id="SSF52172">
    <property type="entry name" value="CheY-like"/>
    <property type="match status" value="1"/>
</dbReference>
<dbReference type="GO" id="GO:0071111">
    <property type="term" value="F:cyclic-guanylate-specific phosphodiesterase activity"/>
    <property type="evidence" value="ECO:0007669"/>
    <property type="project" value="InterPro"/>
</dbReference>
<dbReference type="STRING" id="1391654.AKJ09_09047"/>
<dbReference type="InterPro" id="IPR011006">
    <property type="entry name" value="CheY-like_superfamily"/>
</dbReference>